<dbReference type="WBParaSite" id="ASIM_0000472101-mRNA-1">
    <property type="protein sequence ID" value="ASIM_0000472101-mRNA-1"/>
    <property type="gene ID" value="ASIM_0000472101"/>
</dbReference>
<proteinExistence type="predicted"/>
<name>A0A0M3JAU9_ANISI</name>
<sequence>LANIVQRFGNRVREALMTASEAISNAVAEAEQNAMVR</sequence>
<evidence type="ECO:0000313" key="1">
    <source>
        <dbReference type="WBParaSite" id="ASIM_0000472101-mRNA-1"/>
    </source>
</evidence>
<reference evidence="1" key="1">
    <citation type="submission" date="2017-02" db="UniProtKB">
        <authorList>
            <consortium name="WormBaseParasite"/>
        </authorList>
    </citation>
    <scope>IDENTIFICATION</scope>
</reference>
<organism evidence="1">
    <name type="scientific">Anisakis simplex</name>
    <name type="common">Herring worm</name>
    <dbReference type="NCBI Taxonomy" id="6269"/>
    <lineage>
        <taxon>Eukaryota</taxon>
        <taxon>Metazoa</taxon>
        <taxon>Ecdysozoa</taxon>
        <taxon>Nematoda</taxon>
        <taxon>Chromadorea</taxon>
        <taxon>Rhabditida</taxon>
        <taxon>Spirurina</taxon>
        <taxon>Ascaridomorpha</taxon>
        <taxon>Ascaridoidea</taxon>
        <taxon>Anisakidae</taxon>
        <taxon>Anisakis</taxon>
        <taxon>Anisakis simplex complex</taxon>
    </lineage>
</organism>
<protein>
    <submittedName>
        <fullName evidence="1">Phasin family protein</fullName>
    </submittedName>
</protein>
<accession>A0A0M3JAU9</accession>
<dbReference type="AlphaFoldDB" id="A0A0M3JAU9"/>